<dbReference type="InterPro" id="IPR055438">
    <property type="entry name" value="AstE_AspA_cat"/>
</dbReference>
<dbReference type="CDD" id="cd06250">
    <property type="entry name" value="M14_PaAOTO_like"/>
    <property type="match status" value="1"/>
</dbReference>
<accession>A0ABW1VKW5</accession>
<evidence type="ECO:0000313" key="7">
    <source>
        <dbReference type="Proteomes" id="UP001596215"/>
    </source>
</evidence>
<protein>
    <submittedName>
        <fullName evidence="6">Succinylglutamate desuccinylase/aspartoacylase family protein</fullName>
        <ecNumber evidence="6">3.5.1.-</ecNumber>
    </submittedName>
</protein>
<dbReference type="EC" id="3.5.1.-" evidence="6"/>
<evidence type="ECO:0000256" key="3">
    <source>
        <dbReference type="ARBA" id="ARBA00022801"/>
    </source>
</evidence>
<evidence type="ECO:0000256" key="1">
    <source>
        <dbReference type="ARBA" id="ARBA00001947"/>
    </source>
</evidence>
<feature type="domain" description="Succinylglutamate desuccinylase/Aspartoacylase catalytic" evidence="5">
    <location>
        <begin position="30"/>
        <end position="261"/>
    </location>
</feature>
<dbReference type="EMBL" id="JBHSUC010000001">
    <property type="protein sequence ID" value="MFC6360758.1"/>
    <property type="molecule type" value="Genomic_DNA"/>
</dbReference>
<evidence type="ECO:0000313" key="6">
    <source>
        <dbReference type="EMBL" id="MFC6360758.1"/>
    </source>
</evidence>
<evidence type="ECO:0000256" key="4">
    <source>
        <dbReference type="ARBA" id="ARBA00022833"/>
    </source>
</evidence>
<sequence length="374" mass="40808">MYSEFIDLPSPAPGMTLQLTKYTFGDVCAGRTAYFQAGLHADEHPGLLVLQHLKQLLVQCEREGRLSGGVVIIPVANPVGLMQNVSGHVTGRYHLANGENFNRNFADLQAVLTRDGAQTLNSNARQDCRAYITRLLGDVRPADTVSAIKHSLLSEALQHDVVIDLHCDQSAILHLYTNRCHHLRAVNLAASLGAEVIIEEQLAGGQPFDESVLRCWQWFAEHKGLAAEDIPFTVTVELRGQADVSDLLAARDAEALLRFLETEGIVAARQTEAPDCSQVVCYPLEGVSYLQAPAEGIISWQRQPGDKVVAGDLLAEVVILSGAEENNRLPVLSPQDGRLVTRPLISYVRQGQNIGMLAGYQPHNDRRGGTLLSD</sequence>
<comment type="cofactor">
    <cofactor evidence="1">
        <name>Zn(2+)</name>
        <dbReference type="ChEBI" id="CHEBI:29105"/>
    </cofactor>
</comment>
<evidence type="ECO:0000256" key="2">
    <source>
        <dbReference type="ARBA" id="ARBA00022723"/>
    </source>
</evidence>
<dbReference type="PANTHER" id="PTHR37326">
    <property type="entry name" value="BLL3975 PROTEIN"/>
    <property type="match status" value="1"/>
</dbReference>
<keyword evidence="3 6" id="KW-0378">Hydrolase</keyword>
<dbReference type="Gene3D" id="3.40.630.10">
    <property type="entry name" value="Zn peptidases"/>
    <property type="match status" value="1"/>
</dbReference>
<organism evidence="6 7">
    <name type="scientific">Tatumella punctata</name>
    <dbReference type="NCBI Taxonomy" id="399969"/>
    <lineage>
        <taxon>Bacteria</taxon>
        <taxon>Pseudomonadati</taxon>
        <taxon>Pseudomonadota</taxon>
        <taxon>Gammaproteobacteria</taxon>
        <taxon>Enterobacterales</taxon>
        <taxon>Erwiniaceae</taxon>
        <taxon>Tatumella</taxon>
    </lineage>
</organism>
<dbReference type="SUPFAM" id="SSF53187">
    <property type="entry name" value="Zn-dependent exopeptidases"/>
    <property type="match status" value="1"/>
</dbReference>
<name>A0ABW1VKW5_9GAMM</name>
<proteinExistence type="predicted"/>
<keyword evidence="4" id="KW-0862">Zinc</keyword>
<evidence type="ECO:0000259" key="5">
    <source>
        <dbReference type="Pfam" id="PF24827"/>
    </source>
</evidence>
<keyword evidence="7" id="KW-1185">Reference proteome</keyword>
<reference evidence="7" key="1">
    <citation type="journal article" date="2019" name="Int. J. Syst. Evol. Microbiol.">
        <title>The Global Catalogue of Microorganisms (GCM) 10K type strain sequencing project: providing services to taxonomists for standard genome sequencing and annotation.</title>
        <authorList>
            <consortium name="The Broad Institute Genomics Platform"/>
            <consortium name="The Broad Institute Genome Sequencing Center for Infectious Disease"/>
            <person name="Wu L."/>
            <person name="Ma J."/>
        </authorList>
    </citation>
    <scope>NUCLEOTIDE SEQUENCE [LARGE SCALE GENOMIC DNA]</scope>
    <source>
        <strain evidence="7">CGMCC 4.1530</strain>
    </source>
</reference>
<keyword evidence="2" id="KW-0479">Metal-binding</keyword>
<gene>
    <name evidence="6" type="ORF">ACFP73_01355</name>
</gene>
<dbReference type="Pfam" id="PF24827">
    <property type="entry name" value="AstE_AspA_cat"/>
    <property type="match status" value="1"/>
</dbReference>
<dbReference type="RefSeq" id="WP_212711339.1">
    <property type="nucleotide sequence ID" value="NZ_BAAAFW010000059.1"/>
</dbReference>
<dbReference type="GO" id="GO:0016787">
    <property type="term" value="F:hydrolase activity"/>
    <property type="evidence" value="ECO:0007669"/>
    <property type="project" value="UniProtKB-KW"/>
</dbReference>
<dbReference type="InterPro" id="IPR053138">
    <property type="entry name" value="N-alpha-Ac-DABA_deacetylase"/>
</dbReference>
<dbReference type="PANTHER" id="PTHR37326:SF1">
    <property type="entry name" value="BLL3975 PROTEIN"/>
    <property type="match status" value="1"/>
</dbReference>
<dbReference type="Proteomes" id="UP001596215">
    <property type="component" value="Unassembled WGS sequence"/>
</dbReference>
<comment type="caution">
    <text evidence="6">The sequence shown here is derived from an EMBL/GenBank/DDBJ whole genome shotgun (WGS) entry which is preliminary data.</text>
</comment>